<dbReference type="PANTHER" id="PTHR11070">
    <property type="entry name" value="UVRD / RECB / PCRA DNA HELICASE FAMILY MEMBER"/>
    <property type="match status" value="1"/>
</dbReference>
<evidence type="ECO:0000313" key="1">
    <source>
        <dbReference type="EMBL" id="RLV80792.1"/>
    </source>
</evidence>
<dbReference type="STRING" id="1343740.M271_23090"/>
<dbReference type="eggNOG" id="COG3973">
    <property type="taxonomic scope" value="Bacteria"/>
</dbReference>
<dbReference type="GO" id="GO:0000725">
    <property type="term" value="P:recombinational repair"/>
    <property type="evidence" value="ECO:0007669"/>
    <property type="project" value="TreeGrafter"/>
</dbReference>
<reference evidence="1 2" key="1">
    <citation type="journal article" date="2018" name="J. Biol. Chem.">
        <title>Discovery of the actinoplanic acid pathway in Streptomyces rapamycinicus reveals a genetically conserved synergism with rapamycin.</title>
        <authorList>
            <person name="Mrak P."/>
            <person name="Krastel P."/>
            <person name="Pivk Lukancic P."/>
            <person name="Tao J."/>
            <person name="Pistorius D."/>
            <person name="Moore C.M."/>
        </authorList>
    </citation>
    <scope>NUCLEOTIDE SEQUENCE [LARGE SCALE GENOMIC DNA]</scope>
    <source>
        <strain evidence="1 2">NRRL 5491</strain>
    </source>
</reference>
<dbReference type="GO" id="GO:0005524">
    <property type="term" value="F:ATP binding"/>
    <property type="evidence" value="ECO:0007669"/>
    <property type="project" value="InterPro"/>
</dbReference>
<gene>
    <name evidence="1" type="ORF">D3C57_120445</name>
</gene>
<dbReference type="KEGG" id="src:M271_23090"/>
<name>A0A0A0N9M5_STRRN</name>
<dbReference type="EMBL" id="QYCY01000001">
    <property type="protein sequence ID" value="RLV80792.1"/>
    <property type="molecule type" value="Genomic_DNA"/>
</dbReference>
<dbReference type="Gene3D" id="3.40.50.300">
    <property type="entry name" value="P-loop containing nucleotide triphosphate hydrolases"/>
    <property type="match status" value="2"/>
</dbReference>
<dbReference type="SUPFAM" id="SSF52540">
    <property type="entry name" value="P-loop containing nucleoside triphosphate hydrolases"/>
    <property type="match status" value="1"/>
</dbReference>
<dbReference type="GO" id="GO:0043138">
    <property type="term" value="F:3'-5' DNA helicase activity"/>
    <property type="evidence" value="ECO:0007669"/>
    <property type="project" value="TreeGrafter"/>
</dbReference>
<dbReference type="GO" id="GO:0003677">
    <property type="term" value="F:DNA binding"/>
    <property type="evidence" value="ECO:0007669"/>
    <property type="project" value="InterPro"/>
</dbReference>
<dbReference type="InterPro" id="IPR027417">
    <property type="entry name" value="P-loop_NTPase"/>
</dbReference>
<dbReference type="PANTHER" id="PTHR11070:SF2">
    <property type="entry name" value="ATP-DEPENDENT DNA HELICASE SRS2"/>
    <property type="match status" value="1"/>
</dbReference>
<dbReference type="HOGENOM" id="CLU_051182_0_0_11"/>
<dbReference type="Proteomes" id="UP000281594">
    <property type="component" value="Unassembled WGS sequence"/>
</dbReference>
<dbReference type="RefSeq" id="WP_020869569.1">
    <property type="nucleotide sequence ID" value="NC_022785.1"/>
</dbReference>
<accession>A0A0A0N9M5</accession>
<organism evidence="1 2">
    <name type="scientific">Streptomyces rapamycinicus (strain ATCC 29253 / DSM 41530 / NRRL 5491 / AYB-994)</name>
    <name type="common">Streptomyces hygroscopicus (strain ATCC 29253)</name>
    <dbReference type="NCBI Taxonomy" id="1343740"/>
    <lineage>
        <taxon>Bacteria</taxon>
        <taxon>Bacillati</taxon>
        <taxon>Actinomycetota</taxon>
        <taxon>Actinomycetes</taxon>
        <taxon>Kitasatosporales</taxon>
        <taxon>Streptomycetaceae</taxon>
        <taxon>Streptomyces</taxon>
        <taxon>Streptomyces violaceusniger group</taxon>
    </lineage>
</organism>
<evidence type="ECO:0000313" key="2">
    <source>
        <dbReference type="Proteomes" id="UP000281594"/>
    </source>
</evidence>
<dbReference type="InterPro" id="IPR000212">
    <property type="entry name" value="DNA_helicase_UvrD/REP"/>
</dbReference>
<proteinExistence type="predicted"/>
<sequence>MRIPSLLDLETEQHAVVDLPFHGSHVITGAPGSGKTVMAVYRAWALATAGRDVTLLTRSQPLRQYLAQIAPDLTEALRVTTYHSWVRGFWRGRFGTDPPQTDDEGWCYDWIDMQRDCVLGEVRSTAHLVIDEGQNLPVGFYRLCRVLGVGVTVFADENQRIGDEESSVSEICRCLGVQADPLVLRENRRNSREIAMLASEFRTKDRDEVLVPTRAGRTPTVLKVPSLGYLLTGISRYFSAHPERSIGIVCRSTRLLRDVQRGLTDLGLAKHTQAYVYGDPHRNTVDFTSRPIRIVSTASMKGMEFDSVFVPDLDAYTEDSTSVEARLRLLVLCTRAREDLHFAHRGPHEPAILSNIPESLLARHTG</sequence>
<protein>
    <submittedName>
        <fullName evidence="1">Uncharacterized protein</fullName>
    </submittedName>
</protein>
<dbReference type="AlphaFoldDB" id="A0A0A0N9M5"/>
<dbReference type="GO" id="GO:0005829">
    <property type="term" value="C:cytosol"/>
    <property type="evidence" value="ECO:0007669"/>
    <property type="project" value="TreeGrafter"/>
</dbReference>
<comment type="caution">
    <text evidence="1">The sequence shown here is derived from an EMBL/GenBank/DDBJ whole genome shotgun (WGS) entry which is preliminary data.</text>
</comment>